<feature type="transmembrane region" description="Helical" evidence="2">
    <location>
        <begin position="1097"/>
        <end position="1117"/>
    </location>
</feature>
<feature type="compositionally biased region" description="Polar residues" evidence="1">
    <location>
        <begin position="953"/>
        <end position="962"/>
    </location>
</feature>
<feature type="compositionally biased region" description="Basic and acidic residues" evidence="1">
    <location>
        <begin position="236"/>
        <end position="247"/>
    </location>
</feature>
<feature type="region of interest" description="Disordered" evidence="1">
    <location>
        <begin position="1016"/>
        <end position="1045"/>
    </location>
</feature>
<feature type="compositionally biased region" description="Polar residues" evidence="1">
    <location>
        <begin position="767"/>
        <end position="789"/>
    </location>
</feature>
<keyword evidence="2" id="KW-0812">Transmembrane</keyword>
<feature type="compositionally biased region" description="Low complexity" evidence="1">
    <location>
        <begin position="920"/>
        <end position="933"/>
    </location>
</feature>
<protein>
    <submittedName>
        <fullName evidence="3">Uncharacterized protein</fullName>
    </submittedName>
</protein>
<organism evidence="3 4">
    <name type="scientific">Hortaea werneckii</name>
    <name type="common">Black yeast</name>
    <name type="synonym">Cladosporium werneckii</name>
    <dbReference type="NCBI Taxonomy" id="91943"/>
    <lineage>
        <taxon>Eukaryota</taxon>
        <taxon>Fungi</taxon>
        <taxon>Dikarya</taxon>
        <taxon>Ascomycota</taxon>
        <taxon>Pezizomycotina</taxon>
        <taxon>Dothideomycetes</taxon>
        <taxon>Dothideomycetidae</taxon>
        <taxon>Mycosphaerellales</taxon>
        <taxon>Teratosphaeriaceae</taxon>
        <taxon>Hortaea</taxon>
    </lineage>
</organism>
<feature type="compositionally biased region" description="Polar residues" evidence="1">
    <location>
        <begin position="468"/>
        <end position="478"/>
    </location>
</feature>
<evidence type="ECO:0000313" key="3">
    <source>
        <dbReference type="EMBL" id="RMY32376.1"/>
    </source>
</evidence>
<reference evidence="3 4" key="1">
    <citation type="journal article" date="2018" name="BMC Genomics">
        <title>Genomic evidence for intraspecific hybridization in a clonal and extremely halotolerant yeast.</title>
        <authorList>
            <person name="Gostincar C."/>
            <person name="Stajich J.E."/>
            <person name="Zupancic J."/>
            <person name="Zalar P."/>
            <person name="Gunde-Cimerman N."/>
        </authorList>
    </citation>
    <scope>NUCLEOTIDE SEQUENCE [LARGE SCALE GENOMIC DNA]</scope>
    <source>
        <strain evidence="3 4">EXF-6651</strain>
    </source>
</reference>
<dbReference type="Proteomes" id="UP000276864">
    <property type="component" value="Unassembled WGS sequence"/>
</dbReference>
<feature type="region of interest" description="Disordered" evidence="1">
    <location>
        <begin position="442"/>
        <end position="492"/>
    </location>
</feature>
<feature type="compositionally biased region" description="Low complexity" evidence="1">
    <location>
        <begin position="577"/>
        <end position="588"/>
    </location>
</feature>
<evidence type="ECO:0000313" key="4">
    <source>
        <dbReference type="Proteomes" id="UP000276864"/>
    </source>
</evidence>
<accession>A0A3M7AY46</accession>
<proteinExistence type="predicted"/>
<dbReference type="AlphaFoldDB" id="A0A3M7AY46"/>
<feature type="compositionally biased region" description="Basic and acidic residues" evidence="1">
    <location>
        <begin position="741"/>
        <end position="758"/>
    </location>
</feature>
<feature type="region of interest" description="Disordered" evidence="1">
    <location>
        <begin position="405"/>
        <end position="427"/>
    </location>
</feature>
<feature type="compositionally biased region" description="Polar residues" evidence="1">
    <location>
        <begin position="413"/>
        <end position="426"/>
    </location>
</feature>
<feature type="compositionally biased region" description="Pro residues" evidence="1">
    <location>
        <begin position="108"/>
        <end position="117"/>
    </location>
</feature>
<feature type="region of interest" description="Disordered" evidence="1">
    <location>
        <begin position="552"/>
        <end position="593"/>
    </location>
</feature>
<gene>
    <name evidence="3" type="ORF">D0866_06647</name>
</gene>
<feature type="compositionally biased region" description="Low complexity" evidence="1">
    <location>
        <begin position="27"/>
        <end position="40"/>
    </location>
</feature>
<feature type="compositionally biased region" description="Low complexity" evidence="1">
    <location>
        <begin position="118"/>
        <end position="130"/>
    </location>
</feature>
<dbReference type="VEuPathDB" id="FungiDB:BTJ68_01174"/>
<feature type="compositionally biased region" description="Polar residues" evidence="1">
    <location>
        <begin position="17"/>
        <end position="26"/>
    </location>
</feature>
<feature type="compositionally biased region" description="Low complexity" evidence="1">
    <location>
        <begin position="48"/>
        <end position="64"/>
    </location>
</feature>
<evidence type="ECO:0000256" key="2">
    <source>
        <dbReference type="SAM" id="Phobius"/>
    </source>
</evidence>
<feature type="transmembrane region" description="Helical" evidence="2">
    <location>
        <begin position="1138"/>
        <end position="1165"/>
    </location>
</feature>
<sequence>MDSSTLPLLSWHLDVNLSSQPSTRNFSKPFCSSPSPPRSTHSPELESRLSLPSPSFTSSNNTTNKYLKRKPSTRDLNARPSYFCPSGVQLAENSSPHSGSATEERGTPSPPPLPSTPTYPSSIPSPSLTSTISTLQSSVLGTPVPVGCGPQRGYQWSANREEAPVRYKRKFSNIKQAKRLPRQRASGGEWCVYAAVDTGGGYKPQINLDEKTSLPTTCSKRESAFKAALPTTGSRTADRRASFDHDTPSITKATKTRGHRTADSTFSISKFKFPAPPSRDWIGTFGKHSMLLCRKRADLKLITMTGHLDTATHPTTSTTIRYKGASFEVVNPHISLLLDTHSLEEPAELDGLLDNYLDDSDDSILMAYDDVTGEHCSSQMSLPSSSEGSRRRMLYTSPEDARRNIMRLPGAPSSPQQNTPTRSQQAMEPGRPFLAFQPSTADLGREAAQHSWAEPSPTERPASVERASLSSETSTRSNPFDLHLSDHGNNPDDIAATIAGGLHVYHDNEHEIQDEQEGDIAMIEDDASVEATAFAQERSTTISRIYGAYEYNTPGHDPDASADTGLVEGARTGRDNPSPQESSSTESSGVNPFRTEYLRMRSGSARLTGPPTIPAPPPPPQFPTYDYGSDLPTSDRTYGATGELLQMTPAIQHGGGSAAYPWPTVGSPIGLGVYIPADSGDASHSENVDPVRNNGQDIPAQWINADQPPSVRNSVQSRRLSRRPFLRSSSRYSIPDDDEWESIRESESRPDVTTRQSEDSIADVSDYASTHHQSRQAAQGQPTLQQSFGSDGAMRETFANKAHRQLMSRPDDRVQDMTTKRMQDILTTRIIEDNLTGKLCPTTPKVDKEKRKRDMDELNRLKAAHPAKFQVATERTAEQFEDGNLVRRSILGFGKRKVEHRNSFEEVMAEAQALGEGRTSSARPLLPRRSSPLGNNGLDYSPTQDTFVTVHQTPSIPSLPQTPWTPLPNRPQPALDPYRRGRAPSSAQRTGNAEEFELQTLTRHGRARASIRGQRALLPLQMDNSSTTSAPVGRPLTDRELVQREPTWTLRPHANRPRSNLHIDVLPNADVERALLRPGQANNAEMVREQKVLSRKYYNWAIWCPISALLFGLGAFDRVARSRSRRGAVTEMCEDHKFWALYFATPVGVAAYTLVGLVTALLVVLSRR</sequence>
<feature type="region of interest" description="Disordered" evidence="1">
    <location>
        <begin position="681"/>
        <end position="789"/>
    </location>
</feature>
<feature type="region of interest" description="Disordered" evidence="1">
    <location>
        <begin position="915"/>
        <end position="937"/>
    </location>
</feature>
<feature type="region of interest" description="Disordered" evidence="1">
    <location>
        <begin position="953"/>
        <end position="994"/>
    </location>
</feature>
<keyword evidence="2" id="KW-1133">Transmembrane helix</keyword>
<feature type="region of interest" description="Disordered" evidence="1">
    <location>
        <begin position="17"/>
        <end position="130"/>
    </location>
</feature>
<feature type="region of interest" description="Disordered" evidence="1">
    <location>
        <begin position="230"/>
        <end position="251"/>
    </location>
</feature>
<feature type="compositionally biased region" description="Polar residues" evidence="1">
    <location>
        <begin position="91"/>
        <end position="101"/>
    </location>
</feature>
<evidence type="ECO:0000256" key="1">
    <source>
        <dbReference type="SAM" id="MobiDB-lite"/>
    </source>
</evidence>
<dbReference type="EMBL" id="QWIM01000639">
    <property type="protein sequence ID" value="RMY32376.1"/>
    <property type="molecule type" value="Genomic_DNA"/>
</dbReference>
<keyword evidence="2" id="KW-0472">Membrane</keyword>
<name>A0A3M7AY46_HORWE</name>
<comment type="caution">
    <text evidence="3">The sequence shown here is derived from an EMBL/GenBank/DDBJ whole genome shotgun (WGS) entry which is preliminary data.</text>
</comment>